<evidence type="ECO:0000313" key="6">
    <source>
        <dbReference type="EMBL" id="KAG0322664.1"/>
    </source>
</evidence>
<keyword evidence="7" id="KW-1185">Reference proteome</keyword>
<dbReference type="InterPro" id="IPR012675">
    <property type="entry name" value="Beta-grasp_dom_sf"/>
</dbReference>
<dbReference type="GO" id="GO:0008728">
    <property type="term" value="F:GTP diphosphokinase activity"/>
    <property type="evidence" value="ECO:0007669"/>
    <property type="project" value="TreeGrafter"/>
</dbReference>
<dbReference type="CDD" id="cd05399">
    <property type="entry name" value="NT_Rel-Spo_like"/>
    <property type="match status" value="1"/>
</dbReference>
<dbReference type="GO" id="GO:0042594">
    <property type="term" value="P:response to starvation"/>
    <property type="evidence" value="ECO:0007669"/>
    <property type="project" value="TreeGrafter"/>
</dbReference>
<dbReference type="InterPro" id="IPR007685">
    <property type="entry name" value="RelA_SpoT"/>
</dbReference>
<dbReference type="Pfam" id="PF13328">
    <property type="entry name" value="HD_4"/>
    <property type="match status" value="1"/>
</dbReference>
<dbReference type="GO" id="GO:0015969">
    <property type="term" value="P:guanosine tetraphosphate metabolic process"/>
    <property type="evidence" value="ECO:0007669"/>
    <property type="project" value="InterPro"/>
</dbReference>
<evidence type="ECO:0000256" key="4">
    <source>
        <dbReference type="ARBA" id="ARBA00082153"/>
    </source>
</evidence>
<comment type="caution">
    <text evidence="6">The sequence shown here is derived from an EMBL/GenBank/DDBJ whole genome shotgun (WGS) entry which is preliminary data.</text>
</comment>
<name>A0A9P6RNN2_9FUNG</name>
<accession>A0A9P6RNN2</accession>
<dbReference type="NCBIfam" id="TIGR00691">
    <property type="entry name" value="spoT_relA"/>
    <property type="match status" value="1"/>
</dbReference>
<proteinExistence type="inferred from homology"/>
<evidence type="ECO:0000256" key="1">
    <source>
        <dbReference type="ARBA" id="ARBA00007476"/>
    </source>
</evidence>
<dbReference type="EMBL" id="JAAAIN010000023">
    <property type="protein sequence ID" value="KAG0322664.1"/>
    <property type="molecule type" value="Genomic_DNA"/>
</dbReference>
<dbReference type="InterPro" id="IPR012676">
    <property type="entry name" value="TGS-like"/>
</dbReference>
<dbReference type="GO" id="GO:0008893">
    <property type="term" value="F:guanosine-3',5'-bis(diphosphate) 3'-diphosphatase activity"/>
    <property type="evidence" value="ECO:0007669"/>
    <property type="project" value="TreeGrafter"/>
</dbReference>
<dbReference type="Gene3D" id="3.30.460.10">
    <property type="entry name" value="Beta Polymerase, domain 2"/>
    <property type="match status" value="1"/>
</dbReference>
<evidence type="ECO:0000313" key="7">
    <source>
        <dbReference type="Proteomes" id="UP000823405"/>
    </source>
</evidence>
<dbReference type="SUPFAM" id="SSF81301">
    <property type="entry name" value="Nucleotidyltransferase"/>
    <property type="match status" value="1"/>
</dbReference>
<dbReference type="InterPro" id="IPR043519">
    <property type="entry name" value="NT_sf"/>
</dbReference>
<dbReference type="AlphaFoldDB" id="A0A9P6RNN2"/>
<dbReference type="SMART" id="SM00954">
    <property type="entry name" value="RelA_SpoT"/>
    <property type="match status" value="1"/>
</dbReference>
<dbReference type="Pfam" id="PF02824">
    <property type="entry name" value="TGS"/>
    <property type="match status" value="1"/>
</dbReference>
<evidence type="ECO:0000256" key="2">
    <source>
        <dbReference type="ARBA" id="ARBA00070102"/>
    </source>
</evidence>
<dbReference type="InterPro" id="IPR004811">
    <property type="entry name" value="RelA/Spo_fam"/>
</dbReference>
<reference evidence="6" key="1">
    <citation type="journal article" date="2020" name="Fungal Divers.">
        <title>Resolving the Mortierellaceae phylogeny through synthesis of multi-gene phylogenetics and phylogenomics.</title>
        <authorList>
            <person name="Vandepol N."/>
            <person name="Liber J."/>
            <person name="Desiro A."/>
            <person name="Na H."/>
            <person name="Kennedy M."/>
            <person name="Barry K."/>
            <person name="Grigoriev I.V."/>
            <person name="Miller A.N."/>
            <person name="O'Donnell K."/>
            <person name="Stajich J.E."/>
            <person name="Bonito G."/>
        </authorList>
    </citation>
    <scope>NUCLEOTIDE SEQUENCE</scope>
    <source>
        <strain evidence="6">NVP60</strain>
    </source>
</reference>
<dbReference type="SUPFAM" id="SSF81271">
    <property type="entry name" value="TGS-like"/>
    <property type="match status" value="1"/>
</dbReference>
<protein>
    <recommendedName>
        <fullName evidence="2">Putative GTP diphosphokinase RSH1, chloroplastic</fullName>
    </recommendedName>
    <alternativeName>
        <fullName evidence="3">RelA/SpoT homolog 1</fullName>
    </alternativeName>
    <alternativeName>
        <fullName evidence="4">ppGpp synthetase RSH1</fullName>
    </alternativeName>
</protein>
<dbReference type="InterPro" id="IPR033655">
    <property type="entry name" value="TGS_RelA/SpoT"/>
</dbReference>
<organism evidence="6 7">
    <name type="scientific">Linnemannia gamsii</name>
    <dbReference type="NCBI Taxonomy" id="64522"/>
    <lineage>
        <taxon>Eukaryota</taxon>
        <taxon>Fungi</taxon>
        <taxon>Fungi incertae sedis</taxon>
        <taxon>Mucoromycota</taxon>
        <taxon>Mortierellomycotina</taxon>
        <taxon>Mortierellomycetes</taxon>
        <taxon>Mortierellales</taxon>
        <taxon>Mortierellaceae</taxon>
        <taxon>Linnemannia</taxon>
    </lineage>
</organism>
<gene>
    <name evidence="6" type="ORF">BGZ97_004997</name>
</gene>
<dbReference type="Proteomes" id="UP000823405">
    <property type="component" value="Unassembled WGS sequence"/>
</dbReference>
<dbReference type="FunFam" id="3.30.460.10:FF:000001">
    <property type="entry name" value="GTP pyrophosphokinase RelA"/>
    <property type="match status" value="1"/>
</dbReference>
<dbReference type="SUPFAM" id="SSF109604">
    <property type="entry name" value="HD-domain/PDEase-like"/>
    <property type="match status" value="1"/>
</dbReference>
<evidence type="ECO:0000259" key="5">
    <source>
        <dbReference type="PROSITE" id="PS51880"/>
    </source>
</evidence>
<feature type="domain" description="TGS" evidence="5">
    <location>
        <begin position="413"/>
        <end position="474"/>
    </location>
</feature>
<dbReference type="Gene3D" id="1.10.3210.10">
    <property type="entry name" value="Hypothetical protein af1432"/>
    <property type="match status" value="1"/>
</dbReference>
<dbReference type="PROSITE" id="PS51880">
    <property type="entry name" value="TGS"/>
    <property type="match status" value="1"/>
</dbReference>
<dbReference type="PANTHER" id="PTHR21262:SF31">
    <property type="entry name" value="GTP PYROPHOSPHOKINASE"/>
    <property type="match status" value="1"/>
</dbReference>
<dbReference type="CDD" id="cd01668">
    <property type="entry name" value="TGS_RSH"/>
    <property type="match status" value="1"/>
</dbReference>
<comment type="similarity">
    <text evidence="1">Belongs to the RelA/SpoT family.</text>
</comment>
<dbReference type="Gene3D" id="3.10.20.30">
    <property type="match status" value="1"/>
</dbReference>
<dbReference type="FunFam" id="3.10.20.30:FF:000002">
    <property type="entry name" value="GTP pyrophosphokinase (RelA/SpoT)"/>
    <property type="match status" value="1"/>
</dbReference>
<sequence length="640" mass="71518">MNKETFLQPAAAAAAELDDAQAFLQEHAGTFSLHSGESVLDHARGTVRIIETLNVDRPTLIASVIFNAIAYIKEPGALLETRFGLEITQLALDACKLVRLGVSRGQIAPAATPQRASRDLAATRHAQIEMVRKMVLAFSQDVRVVLIRLASRLQTLRYYATVQPQPALEMAREILELDAPLANRLGIWQLKWELEDLAFRFEDPLTYKHIARLLDEKRIERNADITQGIAQLERELSKADIQAEVTGRPKHIYSIWRKMRSKQLDFSELYDVRALRVIVNDIKECYSVLGIVHNFWQPIPKEFDDYIARPKPNGYKSLHTVVLDASGRALEIQIRTHEMHRFAEYGIAAHWRYKETGENYHGHAPAQSRYDEKLAWLRQLLAWKDDITHRNADLDSLADQEPWQQLKQAALDDHIYVLTPQAHVVALPQGASAVDFAYYLHTELGHRCRGARVDGAMVPLNTPLQNGQTVEIITVKQGGPSRDWLNSQLAYLSSARAKQKVRAWFNAIDLQQAIASGRALVEKTLQREGKTSINLDDLAAKIGLKSAEELFLAMGKEELSPRSIEQALAGPDTEHSTTSTPLATRKSSDLSVLQGASSGVLVVGVSALMTQFARCCRPAPPDAITGFVTRARGISIHRAQ</sequence>
<dbReference type="PANTHER" id="PTHR21262">
    <property type="entry name" value="GUANOSINE-3',5'-BIS DIPHOSPHATE 3'-PYROPHOSPHOHYDROLASE"/>
    <property type="match status" value="1"/>
</dbReference>
<dbReference type="Pfam" id="PF04607">
    <property type="entry name" value="RelA_SpoT"/>
    <property type="match status" value="1"/>
</dbReference>
<dbReference type="InterPro" id="IPR004095">
    <property type="entry name" value="TGS"/>
</dbReference>
<feature type="non-terminal residue" evidence="6">
    <location>
        <position position="640"/>
    </location>
</feature>
<dbReference type="OrthoDB" id="430679at2759"/>
<dbReference type="GO" id="GO:0005886">
    <property type="term" value="C:plasma membrane"/>
    <property type="evidence" value="ECO:0007669"/>
    <property type="project" value="TreeGrafter"/>
</dbReference>
<evidence type="ECO:0000256" key="3">
    <source>
        <dbReference type="ARBA" id="ARBA00075768"/>
    </source>
</evidence>